<name>A0A0F0CW11_9BACT</name>
<dbReference type="EMBL" id="JYNY01000084">
    <property type="protein sequence ID" value="KJJ85731.1"/>
    <property type="molecule type" value="Genomic_DNA"/>
</dbReference>
<sequence>MGGVMIKRILFFLFMVIFCGTVITSHAEIKEPIRFDFENGMEGWDIPDWAAEQKDCVGREVKVSDKVASTGHNSFEILGDFPGNLWTSVVVEYEQDMNLKGYKKISVDVFVPQGAGGAANSELFLARIILTVGSWWFVEMRKPITITRGKWNTITAQLEGLGDEELVFWKVREKEQSVSANIQDVKKIGVRVEYNSNPWQEGKAYNGPVYIDNVVISE</sequence>
<keyword evidence="2" id="KW-1185">Reference proteome</keyword>
<comment type="caution">
    <text evidence="1">The sequence shown here is derived from an EMBL/GenBank/DDBJ whole genome shotgun (WGS) entry which is preliminary data.</text>
</comment>
<evidence type="ECO:0000313" key="2">
    <source>
        <dbReference type="Proteomes" id="UP000033428"/>
    </source>
</evidence>
<gene>
    <name evidence="1" type="ORF">OMAG_000398</name>
</gene>
<dbReference type="Proteomes" id="UP000033428">
    <property type="component" value="Unassembled WGS sequence"/>
</dbReference>
<evidence type="ECO:0000313" key="1">
    <source>
        <dbReference type="EMBL" id="KJJ85731.1"/>
    </source>
</evidence>
<dbReference type="Gene3D" id="2.60.120.260">
    <property type="entry name" value="Galactose-binding domain-like"/>
    <property type="match status" value="1"/>
</dbReference>
<reference evidence="1 2" key="1">
    <citation type="submission" date="2015-02" db="EMBL/GenBank/DDBJ databases">
        <title>Single-cell genomics of uncultivated deep-branching MTB reveals a conserved set of magnetosome genes.</title>
        <authorList>
            <person name="Kolinko S."/>
            <person name="Richter M."/>
            <person name="Glockner F.O."/>
            <person name="Brachmann A."/>
            <person name="Schuler D."/>
        </authorList>
    </citation>
    <scope>NUCLEOTIDE SEQUENCE [LARGE SCALE GENOMIC DNA]</scope>
    <source>
        <strain evidence="1">SKK-01</strain>
    </source>
</reference>
<protein>
    <submittedName>
        <fullName evidence="1">Secreted protein</fullName>
    </submittedName>
</protein>
<accession>A0A0F0CW11</accession>
<dbReference type="AlphaFoldDB" id="A0A0F0CW11"/>
<organism evidence="1 2">
    <name type="scientific">Candidatus Omnitrophus magneticus</name>
    <dbReference type="NCBI Taxonomy" id="1609969"/>
    <lineage>
        <taxon>Bacteria</taxon>
        <taxon>Pseudomonadati</taxon>
        <taxon>Candidatus Omnitrophota</taxon>
        <taxon>Candidatus Omnitrophus</taxon>
    </lineage>
</organism>
<proteinExistence type="predicted"/>